<keyword evidence="2" id="KW-1185">Reference proteome</keyword>
<accession>A0ABR7CFH8</accession>
<dbReference type="Pfam" id="PF16132">
    <property type="entry name" value="DUF4843"/>
    <property type="match status" value="1"/>
</dbReference>
<evidence type="ECO:0000313" key="1">
    <source>
        <dbReference type="EMBL" id="MBC5606530.1"/>
    </source>
</evidence>
<dbReference type="Proteomes" id="UP000600600">
    <property type="component" value="Unassembled WGS sequence"/>
</dbReference>
<comment type="caution">
    <text evidence="1">The sequence shown here is derived from an EMBL/GenBank/DDBJ whole genome shotgun (WGS) entry which is preliminary data.</text>
</comment>
<dbReference type="RefSeq" id="WP_186968230.1">
    <property type="nucleotide sequence ID" value="NZ_JACOOE010000010.1"/>
</dbReference>
<organism evidence="1 2">
    <name type="scientific">Bacteroides difficilis</name>
    <dbReference type="NCBI Taxonomy" id="2763021"/>
    <lineage>
        <taxon>Bacteria</taxon>
        <taxon>Pseudomonadati</taxon>
        <taxon>Bacteroidota</taxon>
        <taxon>Bacteroidia</taxon>
        <taxon>Bacteroidales</taxon>
        <taxon>Bacteroidaceae</taxon>
        <taxon>Bacteroides</taxon>
    </lineage>
</organism>
<name>A0ABR7CFH8_9BACE</name>
<sequence length="284" mass="32303">MKKILTHIILLAIAFICNVSCEKSDIPYYNSEHDAVRFSNDSKLGYSSQDSCLYNSYSFISDPFAEYTIFEVPLTLIGNPANANREVNYTIEEKSTAPAASYEILESLIPANKNSGYIRIKLYNSEELANSTYELYFTLKNSKSLPIGPSPYLRARLSWNSAIEEPTVVRHIQTYNMLIASKKSYIDRTKACYSSNALKTIVDALGWDDWDDPNVHGRYYNPPGTYKSYKYLPRYDFILSDLSYKGYAAKLRDYIKAYNIAHPDSPLTHDGGDLKGQPIEARSY</sequence>
<gene>
    <name evidence="1" type="ORF">H8S67_17910</name>
</gene>
<evidence type="ECO:0000313" key="2">
    <source>
        <dbReference type="Proteomes" id="UP000600600"/>
    </source>
</evidence>
<proteinExistence type="predicted"/>
<dbReference type="InterPro" id="IPR032299">
    <property type="entry name" value="DUF4843"/>
</dbReference>
<dbReference type="EMBL" id="JACOOE010000010">
    <property type="protein sequence ID" value="MBC5606530.1"/>
    <property type="molecule type" value="Genomic_DNA"/>
</dbReference>
<reference evidence="1 2" key="1">
    <citation type="submission" date="2020-08" db="EMBL/GenBank/DDBJ databases">
        <title>Genome public.</title>
        <authorList>
            <person name="Liu C."/>
            <person name="Sun Q."/>
        </authorList>
    </citation>
    <scope>NUCLEOTIDE SEQUENCE [LARGE SCALE GENOMIC DNA]</scope>
    <source>
        <strain evidence="1 2">M27</strain>
    </source>
</reference>
<protein>
    <submittedName>
        <fullName evidence="1">DUF4843 domain-containing protein</fullName>
    </submittedName>
</protein>